<dbReference type="EMBL" id="BAAATD010000008">
    <property type="protein sequence ID" value="GAA2613910.1"/>
    <property type="molecule type" value="Genomic_DNA"/>
</dbReference>
<protein>
    <recommendedName>
        <fullName evidence="4">AAA+ ATPase domain-containing protein</fullName>
    </recommendedName>
</protein>
<dbReference type="SUPFAM" id="SSF50978">
    <property type="entry name" value="WD40 repeat-like"/>
    <property type="match status" value="2"/>
</dbReference>
<name>A0ABN3Q3R5_9ACTN</name>
<dbReference type="PROSITE" id="PS00678">
    <property type="entry name" value="WD_REPEATS_1"/>
    <property type="match status" value="3"/>
</dbReference>
<dbReference type="Pfam" id="PF00400">
    <property type="entry name" value="WD40"/>
    <property type="match status" value="9"/>
</dbReference>
<evidence type="ECO:0000313" key="6">
    <source>
        <dbReference type="Proteomes" id="UP001501509"/>
    </source>
</evidence>
<feature type="repeat" description="WD" evidence="3">
    <location>
        <begin position="702"/>
        <end position="743"/>
    </location>
</feature>
<dbReference type="PANTHER" id="PTHR22847">
    <property type="entry name" value="WD40 REPEAT PROTEIN"/>
    <property type="match status" value="1"/>
</dbReference>
<dbReference type="PANTHER" id="PTHR22847:SF637">
    <property type="entry name" value="WD REPEAT DOMAIN 5B"/>
    <property type="match status" value="1"/>
</dbReference>
<dbReference type="InterPro" id="IPR002182">
    <property type="entry name" value="NB-ARC"/>
</dbReference>
<accession>A0ABN3Q3R5</accession>
<sequence>MSAEPRPGSKAYRDRLRTRLRGLGFDDGRIIEQVSADLIQHCGRRPREAWRLANELSLDEAAMRFNATLGSPKAPMRKGRIWDYERWPTAGIRPTLKTLRVLAQIYGTSWDRLVDLTDLSQMPADERDAYHDLVATQADTTPAPSTTSAPARPTDLASWAMLVPPLEPGMVERSDLDALVSFLADTAEASAAGRVVAVSGPGGFGKTTLATQACHDSRVTELFPEILWVETGEQCTPARVVQLISDLCVHLEGTRPTLADAEQAGFHLARVLGDRRVLLIIDNVWSATDLAPFLLGGPGCVRLVTTRNARVCPSRTTQLRLGPMSPGEIRELLRRSVPRLAQAETMRLAELCGGWPLLATVVSSAVGQDVAAGAPPERAVSEAGQVLDTLGPHAFDVWDSDQRKDAIGHAITSSLRSLEAHVEISGGHGLRDRYLSLAVFPAATPIPLSVLSAWWGEAFGWTASAVRQLCRVLADRSLIDAYLADRDAILLHDVFRSHLRHLVGEDWPHLHRSLIDTYRPTSDGGWSELGVEHEYMWRYLSYHLHQADLGDELVDVLATPAYVVNKAASFGHEALVIDQLAIRALDRPTSERWRAALALTGSGYLLSGLTSQRDIAATLLATMIRSEGGAEVVEQLRSYEEPDGLGIRWATADVPAVPGEAVAGHVGAVTSVAAHGDRVVSCGEDGTVRLWDLSSRSLVRTQRGHTGWVFVTAISPDGRLIASAGDDGVIRLWHTSTGELSGVLIGHARRIRTLTFARQSALLISGAEDGQICLWDTERSSLIRAMRTPGSPVWSVAVDASDSLIAAAGEDEFLRLYDLQTGDLLAEKAAHRDWIRSVAFAAETPLLATGSGDGSVRVWSTADKRLTAVRHDDTGSPVRSVAVSVPGDLIVAAGQDATIRAFTADAPAGEQPMPPSVEWIRALTLTADRTVIAGCEDGSIRLWTASEQTPASVLASGSNAIWSAAFAGGSDLALLGRGDGTIEVRDSTTGVLVRNLQAGEGRVWDLAATSNRLAAACGDGSIRLWSLDNDWTLRLNQAEARTWAVTMNHPGTRLAASAADGTVRVWELPSGRLLWERQNAHQGRIRSLTFDATGDLLATGGGEGTARVWNIPAGEQVIEIAHTTNWVRTVALDPSGTKLAIGCGPGDIYVHDLSNGKVAAPLLGHSGRILMLGFTPDPDRIISAAADGTVRTWSISLQQQIAEVRVDASLQCAAYDPTSHSALAGSPAGSVAIKVPVPAAPPEE</sequence>
<organism evidence="5 6">
    <name type="scientific">Actinomadura fulvescens</name>
    <dbReference type="NCBI Taxonomy" id="46160"/>
    <lineage>
        <taxon>Bacteria</taxon>
        <taxon>Bacillati</taxon>
        <taxon>Actinomycetota</taxon>
        <taxon>Actinomycetes</taxon>
        <taxon>Streptosporangiales</taxon>
        <taxon>Thermomonosporaceae</taxon>
        <taxon>Actinomadura</taxon>
    </lineage>
</organism>
<dbReference type="SMART" id="SM00320">
    <property type="entry name" value="WD40"/>
    <property type="match status" value="13"/>
</dbReference>
<dbReference type="Proteomes" id="UP001501509">
    <property type="component" value="Unassembled WGS sequence"/>
</dbReference>
<dbReference type="InterPro" id="IPR003593">
    <property type="entry name" value="AAA+_ATPase"/>
</dbReference>
<dbReference type="Gene3D" id="1.25.40.370">
    <property type="match status" value="1"/>
</dbReference>
<evidence type="ECO:0000256" key="2">
    <source>
        <dbReference type="ARBA" id="ARBA00022737"/>
    </source>
</evidence>
<dbReference type="PRINTS" id="PR00320">
    <property type="entry name" value="GPROTEINBRPT"/>
</dbReference>
<keyword evidence="2" id="KW-0677">Repeat</keyword>
<feature type="repeat" description="WD" evidence="3">
    <location>
        <begin position="1078"/>
        <end position="1119"/>
    </location>
</feature>
<reference evidence="5 6" key="1">
    <citation type="journal article" date="2019" name="Int. J. Syst. Evol. Microbiol.">
        <title>The Global Catalogue of Microorganisms (GCM) 10K type strain sequencing project: providing services to taxonomists for standard genome sequencing and annotation.</title>
        <authorList>
            <consortium name="The Broad Institute Genomics Platform"/>
            <consortium name="The Broad Institute Genome Sequencing Center for Infectious Disease"/>
            <person name="Wu L."/>
            <person name="Ma J."/>
        </authorList>
    </citation>
    <scope>NUCLEOTIDE SEQUENCE [LARGE SCALE GENOMIC DNA]</scope>
    <source>
        <strain evidence="5 6">JCM 6833</strain>
    </source>
</reference>
<feature type="repeat" description="WD" evidence="3">
    <location>
        <begin position="828"/>
        <end position="869"/>
    </location>
</feature>
<dbReference type="InterPro" id="IPR041452">
    <property type="entry name" value="APAF1_C"/>
</dbReference>
<dbReference type="InterPro" id="IPR015943">
    <property type="entry name" value="WD40/YVTN_repeat-like_dom_sf"/>
</dbReference>
<dbReference type="Pfam" id="PF17908">
    <property type="entry name" value="APAF1_C"/>
    <property type="match status" value="1"/>
</dbReference>
<dbReference type="Gene3D" id="3.40.50.300">
    <property type="entry name" value="P-loop containing nucleotide triphosphate hydrolases"/>
    <property type="match status" value="1"/>
</dbReference>
<dbReference type="Gene3D" id="1.10.10.10">
    <property type="entry name" value="Winged helix-like DNA-binding domain superfamily/Winged helix DNA-binding domain"/>
    <property type="match status" value="1"/>
</dbReference>
<dbReference type="InterPro" id="IPR020472">
    <property type="entry name" value="WD40_PAC1"/>
</dbReference>
<dbReference type="SMART" id="SM00382">
    <property type="entry name" value="AAA"/>
    <property type="match status" value="1"/>
</dbReference>
<keyword evidence="1 3" id="KW-0853">WD repeat</keyword>
<dbReference type="InterPro" id="IPR036322">
    <property type="entry name" value="WD40_repeat_dom_sf"/>
</dbReference>
<proteinExistence type="predicted"/>
<dbReference type="SUPFAM" id="SSF52540">
    <property type="entry name" value="P-loop containing nucleoside triphosphate hydrolases"/>
    <property type="match status" value="1"/>
</dbReference>
<keyword evidence="6" id="KW-1185">Reference proteome</keyword>
<dbReference type="InterPro" id="IPR001680">
    <property type="entry name" value="WD40_rpt"/>
</dbReference>
<evidence type="ECO:0000259" key="4">
    <source>
        <dbReference type="SMART" id="SM00382"/>
    </source>
</evidence>
<feature type="repeat" description="WD" evidence="3">
    <location>
        <begin position="1035"/>
        <end position="1076"/>
    </location>
</feature>
<dbReference type="InterPro" id="IPR019775">
    <property type="entry name" value="WD40_repeat_CS"/>
</dbReference>
<dbReference type="PROSITE" id="PS50082">
    <property type="entry name" value="WD_REPEATS_2"/>
    <property type="match status" value="8"/>
</dbReference>
<feature type="repeat" description="WD" evidence="3">
    <location>
        <begin position="1162"/>
        <end position="1203"/>
    </location>
</feature>
<evidence type="ECO:0000256" key="1">
    <source>
        <dbReference type="ARBA" id="ARBA00022574"/>
    </source>
</evidence>
<dbReference type="PRINTS" id="PR00364">
    <property type="entry name" value="DISEASERSIST"/>
</dbReference>
<feature type="repeat" description="WD" evidence="3">
    <location>
        <begin position="744"/>
        <end position="785"/>
    </location>
</feature>
<feature type="repeat" description="WD" evidence="3">
    <location>
        <begin position="662"/>
        <end position="701"/>
    </location>
</feature>
<gene>
    <name evidence="5" type="ORF">GCM10010411_56010</name>
</gene>
<dbReference type="Gene3D" id="2.130.10.10">
    <property type="entry name" value="YVTN repeat-like/Quinoprotein amine dehydrogenase"/>
    <property type="match status" value="4"/>
</dbReference>
<feature type="repeat" description="WD" evidence="3">
    <location>
        <begin position="786"/>
        <end position="827"/>
    </location>
</feature>
<comment type="caution">
    <text evidence="5">The sequence shown here is derived from an EMBL/GenBank/DDBJ whole genome shotgun (WGS) entry which is preliminary data.</text>
</comment>
<dbReference type="InterPro" id="IPR036388">
    <property type="entry name" value="WH-like_DNA-bd_sf"/>
</dbReference>
<dbReference type="Pfam" id="PF00931">
    <property type="entry name" value="NB-ARC"/>
    <property type="match status" value="1"/>
</dbReference>
<feature type="domain" description="AAA+ ATPase" evidence="4">
    <location>
        <begin position="192"/>
        <end position="347"/>
    </location>
</feature>
<evidence type="ECO:0000256" key="3">
    <source>
        <dbReference type="PROSITE-ProRule" id="PRU00221"/>
    </source>
</evidence>
<evidence type="ECO:0000313" key="5">
    <source>
        <dbReference type="EMBL" id="GAA2613910.1"/>
    </source>
</evidence>
<dbReference type="InterPro" id="IPR027417">
    <property type="entry name" value="P-loop_NTPase"/>
</dbReference>
<dbReference type="CDD" id="cd00200">
    <property type="entry name" value="WD40"/>
    <property type="match status" value="2"/>
</dbReference>
<dbReference type="PROSITE" id="PS50294">
    <property type="entry name" value="WD_REPEATS_REGION"/>
    <property type="match status" value="6"/>
</dbReference>